<proteinExistence type="predicted"/>
<keyword evidence="3" id="KW-1185">Reference proteome</keyword>
<protein>
    <submittedName>
        <fullName evidence="2">Uncharacterized protein</fullName>
    </submittedName>
</protein>
<dbReference type="OrthoDB" id="281728at2"/>
<name>A0A4U3M953_9ACTN</name>
<accession>A0A4U3M953</accession>
<sequence>MALRTVNDRWAGDNLDDLVAYFGADPGEYPAHQVIAARCDQCTGAVFVLETDESSTCVRRTCVSCDQTTHMLDSEEHWPTTEEEAEAQYFVECACGEDRSARQLTGPRVGGGPQALAHPRRSRDRIDHRRALPDDPVMQSRQQIGVLLKARGCCGMSPSTIWI</sequence>
<evidence type="ECO:0000256" key="1">
    <source>
        <dbReference type="SAM" id="MobiDB-lite"/>
    </source>
</evidence>
<dbReference type="AlphaFoldDB" id="A0A4U3M953"/>
<dbReference type="Proteomes" id="UP000308705">
    <property type="component" value="Unassembled WGS sequence"/>
</dbReference>
<feature type="region of interest" description="Disordered" evidence="1">
    <location>
        <begin position="104"/>
        <end position="126"/>
    </location>
</feature>
<evidence type="ECO:0000313" key="2">
    <source>
        <dbReference type="EMBL" id="TKK84056.1"/>
    </source>
</evidence>
<evidence type="ECO:0000313" key="3">
    <source>
        <dbReference type="Proteomes" id="UP000308705"/>
    </source>
</evidence>
<organism evidence="2 3">
    <name type="scientific">Herbidospora galbida</name>
    <dbReference type="NCBI Taxonomy" id="2575442"/>
    <lineage>
        <taxon>Bacteria</taxon>
        <taxon>Bacillati</taxon>
        <taxon>Actinomycetota</taxon>
        <taxon>Actinomycetes</taxon>
        <taxon>Streptosporangiales</taxon>
        <taxon>Streptosporangiaceae</taxon>
        <taxon>Herbidospora</taxon>
    </lineage>
</organism>
<gene>
    <name evidence="2" type="ORF">FDA94_31515</name>
</gene>
<dbReference type="EMBL" id="SZQA01000038">
    <property type="protein sequence ID" value="TKK84056.1"/>
    <property type="molecule type" value="Genomic_DNA"/>
</dbReference>
<dbReference type="RefSeq" id="WP_137250703.1">
    <property type="nucleotide sequence ID" value="NZ_SZQA01000038.1"/>
</dbReference>
<comment type="caution">
    <text evidence="2">The sequence shown here is derived from an EMBL/GenBank/DDBJ whole genome shotgun (WGS) entry which is preliminary data.</text>
</comment>
<reference evidence="2 3" key="1">
    <citation type="submission" date="2019-04" db="EMBL/GenBank/DDBJ databases">
        <title>Herbidospora sp. NEAU-GS14.nov., a novel actinomycete isolated from soil.</title>
        <authorList>
            <person name="Han L."/>
        </authorList>
    </citation>
    <scope>NUCLEOTIDE SEQUENCE [LARGE SCALE GENOMIC DNA]</scope>
    <source>
        <strain evidence="2 3">NEAU-GS14</strain>
    </source>
</reference>